<evidence type="ECO:0000313" key="2">
    <source>
        <dbReference type="EMBL" id="MCI2228159.1"/>
    </source>
</evidence>
<reference evidence="2" key="1">
    <citation type="submission" date="2022-02" db="EMBL/GenBank/DDBJ databases">
        <title>Polaribacter sp. MSW13, isolated from seawater.</title>
        <authorList>
            <person name="Kristyanto S."/>
            <person name="Jung J."/>
            <person name="Jeon C.O."/>
        </authorList>
    </citation>
    <scope>NUCLEOTIDE SEQUENCE</scope>
    <source>
        <strain evidence="2">MSW13</strain>
    </source>
</reference>
<sequence>MEKKNQLIKVLLLISIYCFGVFISANSSLGFNTHRIGQENEQKVFLSTASKVLFTHGHEFENLLSDLTEYTTTNLKLSFNDFWTISYSNQLLFNAKFKQYKNHLKTLLIRQRKSDLIFPFHNFW</sequence>
<feature type="transmembrane region" description="Helical" evidence="1">
    <location>
        <begin position="7"/>
        <end position="25"/>
    </location>
</feature>
<evidence type="ECO:0000256" key="1">
    <source>
        <dbReference type="SAM" id="Phobius"/>
    </source>
</evidence>
<name>A0A9X1VKG2_9FLAO</name>
<dbReference type="AlphaFoldDB" id="A0A9X1VKG2"/>
<comment type="caution">
    <text evidence="2">The sequence shown here is derived from an EMBL/GenBank/DDBJ whole genome shotgun (WGS) entry which is preliminary data.</text>
</comment>
<proteinExistence type="predicted"/>
<keyword evidence="3" id="KW-1185">Reference proteome</keyword>
<accession>A0A9X1VKG2</accession>
<protein>
    <submittedName>
        <fullName evidence="2">Uncharacterized protein</fullName>
    </submittedName>
</protein>
<dbReference type="EMBL" id="JAKQYM010000001">
    <property type="protein sequence ID" value="MCI2228159.1"/>
    <property type="molecule type" value="Genomic_DNA"/>
</dbReference>
<dbReference type="Proteomes" id="UP001139369">
    <property type="component" value="Unassembled WGS sequence"/>
</dbReference>
<keyword evidence="1" id="KW-0812">Transmembrane</keyword>
<dbReference type="RefSeq" id="WP_242177269.1">
    <property type="nucleotide sequence ID" value="NZ_JAKQYM010000001.1"/>
</dbReference>
<keyword evidence="1" id="KW-1133">Transmembrane helix</keyword>
<evidence type="ECO:0000313" key="3">
    <source>
        <dbReference type="Proteomes" id="UP001139369"/>
    </source>
</evidence>
<organism evidence="2 3">
    <name type="scientific">Polaribacter marinus</name>
    <dbReference type="NCBI Taxonomy" id="2916838"/>
    <lineage>
        <taxon>Bacteria</taxon>
        <taxon>Pseudomonadati</taxon>
        <taxon>Bacteroidota</taxon>
        <taxon>Flavobacteriia</taxon>
        <taxon>Flavobacteriales</taxon>
        <taxon>Flavobacteriaceae</taxon>
    </lineage>
</organism>
<keyword evidence="1" id="KW-0472">Membrane</keyword>
<gene>
    <name evidence="2" type="ORF">MC378_03190</name>
</gene>